<organism evidence="2 3">
    <name type="scientific">Trichosporon asahii var. asahii (strain ATCC 90039 / CBS 2479 / JCM 2466 / KCTC 7840 / NBRC 103889/ NCYC 2677 / UAMH 7654)</name>
    <name type="common">Yeast</name>
    <dbReference type="NCBI Taxonomy" id="1186058"/>
    <lineage>
        <taxon>Eukaryota</taxon>
        <taxon>Fungi</taxon>
        <taxon>Dikarya</taxon>
        <taxon>Basidiomycota</taxon>
        <taxon>Agaricomycotina</taxon>
        <taxon>Tremellomycetes</taxon>
        <taxon>Trichosporonales</taxon>
        <taxon>Trichosporonaceae</taxon>
        <taxon>Trichosporon</taxon>
    </lineage>
</organism>
<evidence type="ECO:0000256" key="1">
    <source>
        <dbReference type="SAM" id="MobiDB-lite"/>
    </source>
</evidence>
<proteinExistence type="predicted"/>
<dbReference type="RefSeq" id="XP_014184012.1">
    <property type="nucleotide sequence ID" value="XM_014328537.1"/>
</dbReference>
<dbReference type="AlphaFoldDB" id="J5TTZ6"/>
<evidence type="ECO:0000313" key="2">
    <source>
        <dbReference type="EMBL" id="EJT52831.1"/>
    </source>
</evidence>
<dbReference type="Proteomes" id="UP000002748">
    <property type="component" value="Unassembled WGS sequence"/>
</dbReference>
<protein>
    <submittedName>
        <fullName evidence="2">Uncharacterized protein</fullName>
    </submittedName>
</protein>
<comment type="caution">
    <text evidence="2">The sequence shown here is derived from an EMBL/GenBank/DDBJ whole genome shotgun (WGS) entry which is preliminary data.</text>
</comment>
<reference evidence="2 3" key="1">
    <citation type="journal article" date="2012" name="Eukaryot. Cell">
        <title>Draft genome sequence of CBS 2479, the standard type strain of Trichosporon asahii.</title>
        <authorList>
            <person name="Yang R.Y."/>
            <person name="Li H.T."/>
            <person name="Zhu H."/>
            <person name="Zhou G.P."/>
            <person name="Wang M."/>
            <person name="Wang L."/>
        </authorList>
    </citation>
    <scope>NUCLEOTIDE SEQUENCE [LARGE SCALE GENOMIC DNA]</scope>
    <source>
        <strain evidence="3">ATCC 90039 / CBS 2479 / JCM 2466 / KCTC 7840 / NCYC 2677 / UAMH 7654</strain>
    </source>
</reference>
<sequence length="159" mass="17254">MQASQRLADCGSQAPRQAEFARLSPPGHQVMADTPPPRLYSTTYLVLSRLSLPAPVAPSLRPHARPSFLLSSNQRASGPLANIHLSFLIIIPYNSITPHPLIHLTAYSHHTAPSHPPAPSPAPPSGPSPFLRLAFSASPLRPRLSTRRRRRSAPPTHPC</sequence>
<gene>
    <name evidence="2" type="ORF">A1Q1_01326</name>
</gene>
<dbReference type="HOGENOM" id="CLU_1662046_0_0_1"/>
<dbReference type="KEGG" id="tasa:A1Q1_01326"/>
<dbReference type="EMBL" id="ALBS01000016">
    <property type="protein sequence ID" value="EJT52831.1"/>
    <property type="molecule type" value="Genomic_DNA"/>
</dbReference>
<evidence type="ECO:0000313" key="3">
    <source>
        <dbReference type="Proteomes" id="UP000002748"/>
    </source>
</evidence>
<dbReference type="VEuPathDB" id="FungiDB:A1Q1_01326"/>
<name>J5TTZ6_TRIAS</name>
<feature type="compositionally biased region" description="Pro residues" evidence="1">
    <location>
        <begin position="114"/>
        <end position="127"/>
    </location>
</feature>
<accession>J5TTZ6</accession>
<feature type="region of interest" description="Disordered" evidence="1">
    <location>
        <begin position="110"/>
        <end position="159"/>
    </location>
</feature>
<dbReference type="GeneID" id="25984840"/>